<keyword evidence="5 12" id="KW-0812">Transmembrane</keyword>
<dbReference type="GO" id="GO:0006814">
    <property type="term" value="P:sodium ion transport"/>
    <property type="evidence" value="ECO:0007669"/>
    <property type="project" value="UniProtKB-KW"/>
</dbReference>
<name>A0A195ESM8_9HYME</name>
<evidence type="ECO:0000256" key="9">
    <source>
        <dbReference type="ARBA" id="ARBA00023136"/>
    </source>
</evidence>
<evidence type="ECO:0000256" key="4">
    <source>
        <dbReference type="ARBA" id="ARBA00022475"/>
    </source>
</evidence>
<dbReference type="PANTHER" id="PTHR42985:SF40">
    <property type="entry name" value="LD47995P-RELATED"/>
    <property type="match status" value="1"/>
</dbReference>
<keyword evidence="4" id="KW-1003">Cell membrane</keyword>
<dbReference type="Gene3D" id="1.20.1730.10">
    <property type="entry name" value="Sodium/glucose cotransporter"/>
    <property type="match status" value="1"/>
</dbReference>
<keyword evidence="14" id="KW-1185">Reference proteome</keyword>
<accession>A0A195ESM8</accession>
<sequence>MAEINTLGWIDYLVIALMLCISIGIGIYYQFSGKYKKTVEEYFVASRSMSVIPVAIAMVATFLSGSGLLGLSAEIYIYGTQIVAINLSFLFATAVTCYGFLPVFYKLQATSAYEYLERRFGVKTRIVASFVYWLQQLFHSSVVLYGPSLALETTTGISKTISIIIVGLVCAFYSSIGGIKTVIMTDVFQSLLILTAVLLIIGIAANDVGGLGQIWEIARQGQRLEFDSIDLDPTVRHTWWSLLLGGLCTYLVVVGVNQAHIQRMLTVKNMQASQRTMWLSLPILIFLWSTICFSGLAIYSKYYNCDPLLEKKITSSDMVMPLYVMETMSNIPGLPGLFIAGIFSASLSTISATLNSLAALTLEDYLKPLYKKYNGHELSPTKSTFIVKVLAFVIGIICIVLAFLSQFVSGLAQTVFTILGVVGSPLLGIFTLGMATESATEGGAIIGALTSFSFLCWIAFGHPRPVSPKLPTTIEGCDKNSTNITMSIVQNVMNFSK</sequence>
<dbReference type="PANTHER" id="PTHR42985">
    <property type="entry name" value="SODIUM-COUPLED MONOCARBOXYLATE TRANSPORTER"/>
    <property type="match status" value="1"/>
</dbReference>
<evidence type="ECO:0000256" key="6">
    <source>
        <dbReference type="ARBA" id="ARBA00022989"/>
    </source>
</evidence>
<evidence type="ECO:0000256" key="8">
    <source>
        <dbReference type="ARBA" id="ARBA00023065"/>
    </source>
</evidence>
<dbReference type="AlphaFoldDB" id="A0A195ESM8"/>
<feature type="transmembrane region" description="Helical" evidence="12">
    <location>
        <begin position="383"/>
        <end position="404"/>
    </location>
</feature>
<evidence type="ECO:0000256" key="12">
    <source>
        <dbReference type="SAM" id="Phobius"/>
    </source>
</evidence>
<feature type="transmembrane region" description="Helical" evidence="12">
    <location>
        <begin position="187"/>
        <end position="205"/>
    </location>
</feature>
<gene>
    <name evidence="13" type="ORF">ALC56_14501</name>
</gene>
<comment type="subcellular location">
    <subcellularLocation>
        <location evidence="1">Cell membrane</location>
        <topology evidence="1">Multi-pass membrane protein</topology>
    </subcellularLocation>
</comment>
<feature type="transmembrane region" description="Helical" evidence="12">
    <location>
        <begin position="238"/>
        <end position="256"/>
    </location>
</feature>
<keyword evidence="6 12" id="KW-1133">Transmembrane helix</keyword>
<dbReference type="InterPro" id="IPR051163">
    <property type="entry name" value="Sodium:Solute_Symporter_SSF"/>
</dbReference>
<dbReference type="EMBL" id="KQ981986">
    <property type="protein sequence ID" value="KYN31233.1"/>
    <property type="molecule type" value="Genomic_DNA"/>
</dbReference>
<dbReference type="GO" id="GO:0005886">
    <property type="term" value="C:plasma membrane"/>
    <property type="evidence" value="ECO:0007669"/>
    <property type="project" value="UniProtKB-SubCell"/>
</dbReference>
<keyword evidence="10" id="KW-0739">Sodium transport</keyword>
<dbReference type="Pfam" id="PF00474">
    <property type="entry name" value="SSF"/>
    <property type="match status" value="1"/>
</dbReference>
<comment type="similarity">
    <text evidence="2 11">Belongs to the sodium:solute symporter (SSF) (TC 2.A.21) family.</text>
</comment>
<feature type="transmembrane region" description="Helical" evidence="12">
    <location>
        <begin position="277"/>
        <end position="299"/>
    </location>
</feature>
<feature type="transmembrane region" description="Helical" evidence="12">
    <location>
        <begin position="51"/>
        <end position="77"/>
    </location>
</feature>
<dbReference type="NCBIfam" id="TIGR00813">
    <property type="entry name" value="sss"/>
    <property type="match status" value="1"/>
</dbReference>
<evidence type="ECO:0000313" key="14">
    <source>
        <dbReference type="Proteomes" id="UP000078541"/>
    </source>
</evidence>
<feature type="transmembrane region" description="Helical" evidence="12">
    <location>
        <begin position="12"/>
        <end position="31"/>
    </location>
</feature>
<feature type="transmembrane region" description="Helical" evidence="12">
    <location>
        <begin position="337"/>
        <end position="362"/>
    </location>
</feature>
<evidence type="ECO:0000256" key="2">
    <source>
        <dbReference type="ARBA" id="ARBA00006434"/>
    </source>
</evidence>
<keyword evidence="3" id="KW-0813">Transport</keyword>
<dbReference type="CDD" id="cd11492">
    <property type="entry name" value="SLC5sbd_NIS-SMVT"/>
    <property type="match status" value="1"/>
</dbReference>
<feature type="transmembrane region" description="Helical" evidence="12">
    <location>
        <begin position="442"/>
        <end position="460"/>
    </location>
</feature>
<protein>
    <submittedName>
        <fullName evidence="13">Putative sodium-dependent multivitamin transporter</fullName>
    </submittedName>
</protein>
<organism evidence="13 14">
    <name type="scientific">Trachymyrmex septentrionalis</name>
    <dbReference type="NCBI Taxonomy" id="34720"/>
    <lineage>
        <taxon>Eukaryota</taxon>
        <taxon>Metazoa</taxon>
        <taxon>Ecdysozoa</taxon>
        <taxon>Arthropoda</taxon>
        <taxon>Hexapoda</taxon>
        <taxon>Insecta</taxon>
        <taxon>Pterygota</taxon>
        <taxon>Neoptera</taxon>
        <taxon>Endopterygota</taxon>
        <taxon>Hymenoptera</taxon>
        <taxon>Apocrita</taxon>
        <taxon>Aculeata</taxon>
        <taxon>Formicoidea</taxon>
        <taxon>Formicidae</taxon>
        <taxon>Myrmicinae</taxon>
        <taxon>Trachymyrmex</taxon>
    </lineage>
</organism>
<evidence type="ECO:0000256" key="11">
    <source>
        <dbReference type="RuleBase" id="RU362091"/>
    </source>
</evidence>
<proteinExistence type="inferred from homology"/>
<evidence type="ECO:0000313" key="13">
    <source>
        <dbReference type="EMBL" id="KYN31233.1"/>
    </source>
</evidence>
<dbReference type="Proteomes" id="UP000078541">
    <property type="component" value="Unassembled WGS sequence"/>
</dbReference>
<evidence type="ECO:0000256" key="5">
    <source>
        <dbReference type="ARBA" id="ARBA00022692"/>
    </source>
</evidence>
<evidence type="ECO:0000256" key="1">
    <source>
        <dbReference type="ARBA" id="ARBA00004651"/>
    </source>
</evidence>
<dbReference type="STRING" id="34720.A0A195ESM8"/>
<dbReference type="InterPro" id="IPR038377">
    <property type="entry name" value="Na/Glc_symporter_sf"/>
</dbReference>
<evidence type="ECO:0000256" key="10">
    <source>
        <dbReference type="ARBA" id="ARBA00023201"/>
    </source>
</evidence>
<feature type="transmembrane region" description="Helical" evidence="12">
    <location>
        <begin position="157"/>
        <end position="175"/>
    </location>
</feature>
<feature type="transmembrane region" description="Helical" evidence="12">
    <location>
        <begin position="83"/>
        <end position="105"/>
    </location>
</feature>
<dbReference type="InterPro" id="IPR001734">
    <property type="entry name" value="Na/solute_symporter"/>
</dbReference>
<keyword evidence="9 12" id="KW-0472">Membrane</keyword>
<dbReference type="GO" id="GO:0015293">
    <property type="term" value="F:symporter activity"/>
    <property type="evidence" value="ECO:0007669"/>
    <property type="project" value="TreeGrafter"/>
</dbReference>
<keyword evidence="7" id="KW-0915">Sodium</keyword>
<evidence type="ECO:0000256" key="7">
    <source>
        <dbReference type="ARBA" id="ARBA00023053"/>
    </source>
</evidence>
<dbReference type="PROSITE" id="PS50283">
    <property type="entry name" value="NA_SOLUT_SYMP_3"/>
    <property type="match status" value="1"/>
</dbReference>
<keyword evidence="8" id="KW-0406">Ion transport</keyword>
<feature type="transmembrane region" description="Helical" evidence="12">
    <location>
        <begin position="410"/>
        <end position="430"/>
    </location>
</feature>
<reference evidence="13 14" key="1">
    <citation type="submission" date="2016-03" db="EMBL/GenBank/DDBJ databases">
        <title>Trachymyrmex septentrionalis WGS genome.</title>
        <authorList>
            <person name="Nygaard S."/>
            <person name="Hu H."/>
            <person name="Boomsma J."/>
            <person name="Zhang G."/>
        </authorList>
    </citation>
    <scope>NUCLEOTIDE SEQUENCE [LARGE SCALE GENOMIC DNA]</scope>
    <source>
        <strain evidence="13">Tsep2-gDNA-1</strain>
        <tissue evidence="13">Whole body</tissue>
    </source>
</reference>
<evidence type="ECO:0000256" key="3">
    <source>
        <dbReference type="ARBA" id="ARBA00022448"/>
    </source>
</evidence>